<dbReference type="EMBL" id="ML978069">
    <property type="protein sequence ID" value="KAF2015483.1"/>
    <property type="molecule type" value="Genomic_DNA"/>
</dbReference>
<sequence>MFGILEEASDIEGIQLFPLEPETSKAMDPVHPFTLIQDDSEYDEDGETAGSTPLVREGPQSVKDDQRNVYDFLSKTFKWEPLYDWDWLMQPERMAQSVDPAYQKIYDKGDYMERIKTQFQYMREAGIPIHILIGRRKYDTSSCYWGWPYNAAEWQNWLDQDFDANFDEIAPFVDKLSIVYDMRNPLDDKRLRELDMLEPYKGPSARCPQTVCPWSNDEISNCPFKRPNQSAQRRSRPRFSQKMAHKRVLRPQAVASSARLIPKIPGYPPTGENADDHPSDNDKPECTVLTPIHHLARQAVYAREAVGWLRFWSTYALCFTQLKSLHFHMPRFFDEVISGRLSRLLNQKKGWEVINYTNERQHMQTSEDLLHLLPKLHQLEFENKQESKIWPAGPFCSRTWFWAGAEVSWRQEYTIRGLASAMHVPNFWRGKYRILHDTDWVETKALEYEAVCKAVDRAEQARENEQEAESDDIRQDDKVKATYDRKQRDEQYVDILRNIGHYEWRQRLEGEIRALERHIQARTHDGAGGLMVSEEARFRKELNLLGQLQRDPTPIFGKSGSFRWSSFLIDKNDFKRALR</sequence>
<dbReference type="OrthoDB" id="3944206at2759"/>
<evidence type="ECO:0000313" key="3">
    <source>
        <dbReference type="Proteomes" id="UP000799778"/>
    </source>
</evidence>
<accession>A0A6A5XRC2</accession>
<protein>
    <submittedName>
        <fullName evidence="2">Uncharacterized protein</fullName>
    </submittedName>
</protein>
<evidence type="ECO:0000313" key="2">
    <source>
        <dbReference type="EMBL" id="KAF2015483.1"/>
    </source>
</evidence>
<feature type="region of interest" description="Disordered" evidence="1">
    <location>
        <begin position="223"/>
        <end position="242"/>
    </location>
</feature>
<dbReference type="RefSeq" id="XP_033383822.1">
    <property type="nucleotide sequence ID" value="XM_033521595.1"/>
</dbReference>
<feature type="compositionally biased region" description="Basic residues" evidence="1">
    <location>
        <begin position="233"/>
        <end position="242"/>
    </location>
</feature>
<proteinExistence type="predicted"/>
<organism evidence="2 3">
    <name type="scientific">Aaosphaeria arxii CBS 175.79</name>
    <dbReference type="NCBI Taxonomy" id="1450172"/>
    <lineage>
        <taxon>Eukaryota</taxon>
        <taxon>Fungi</taxon>
        <taxon>Dikarya</taxon>
        <taxon>Ascomycota</taxon>
        <taxon>Pezizomycotina</taxon>
        <taxon>Dothideomycetes</taxon>
        <taxon>Pleosporomycetidae</taxon>
        <taxon>Pleosporales</taxon>
        <taxon>Pleosporales incertae sedis</taxon>
        <taxon>Aaosphaeria</taxon>
    </lineage>
</organism>
<name>A0A6A5XRC2_9PLEO</name>
<feature type="compositionally biased region" description="Acidic residues" evidence="1">
    <location>
        <begin position="38"/>
        <end position="47"/>
    </location>
</feature>
<dbReference type="Proteomes" id="UP000799778">
    <property type="component" value="Unassembled WGS sequence"/>
</dbReference>
<dbReference type="GeneID" id="54278992"/>
<reference evidence="2" key="1">
    <citation type="journal article" date="2020" name="Stud. Mycol.">
        <title>101 Dothideomycetes genomes: a test case for predicting lifestyles and emergence of pathogens.</title>
        <authorList>
            <person name="Haridas S."/>
            <person name="Albert R."/>
            <person name="Binder M."/>
            <person name="Bloem J."/>
            <person name="Labutti K."/>
            <person name="Salamov A."/>
            <person name="Andreopoulos B."/>
            <person name="Baker S."/>
            <person name="Barry K."/>
            <person name="Bills G."/>
            <person name="Bluhm B."/>
            <person name="Cannon C."/>
            <person name="Castanera R."/>
            <person name="Culley D."/>
            <person name="Daum C."/>
            <person name="Ezra D."/>
            <person name="Gonzalez J."/>
            <person name="Henrissat B."/>
            <person name="Kuo A."/>
            <person name="Liang C."/>
            <person name="Lipzen A."/>
            <person name="Lutzoni F."/>
            <person name="Magnuson J."/>
            <person name="Mondo S."/>
            <person name="Nolan M."/>
            <person name="Ohm R."/>
            <person name="Pangilinan J."/>
            <person name="Park H.-J."/>
            <person name="Ramirez L."/>
            <person name="Alfaro M."/>
            <person name="Sun H."/>
            <person name="Tritt A."/>
            <person name="Yoshinaga Y."/>
            <person name="Zwiers L.-H."/>
            <person name="Turgeon B."/>
            <person name="Goodwin S."/>
            <person name="Spatafora J."/>
            <person name="Crous P."/>
            <person name="Grigoriev I."/>
        </authorList>
    </citation>
    <scope>NUCLEOTIDE SEQUENCE</scope>
    <source>
        <strain evidence="2">CBS 175.79</strain>
    </source>
</reference>
<dbReference type="AlphaFoldDB" id="A0A6A5XRC2"/>
<feature type="region of interest" description="Disordered" evidence="1">
    <location>
        <begin position="38"/>
        <end position="60"/>
    </location>
</feature>
<gene>
    <name evidence="2" type="ORF">BU24DRAFT_179344</name>
</gene>
<keyword evidence="3" id="KW-1185">Reference proteome</keyword>
<evidence type="ECO:0000256" key="1">
    <source>
        <dbReference type="SAM" id="MobiDB-lite"/>
    </source>
</evidence>